<evidence type="ECO:0000313" key="3">
    <source>
        <dbReference type="EMBL" id="KAE8380450.1"/>
    </source>
</evidence>
<feature type="chain" id="PRO_5024846205" description="Apple domain-containing protein" evidence="2">
    <location>
        <begin position="20"/>
        <end position="352"/>
    </location>
</feature>
<keyword evidence="1" id="KW-0175">Coiled coil</keyword>
<evidence type="ECO:0008006" key="5">
    <source>
        <dbReference type="Google" id="ProtNLM"/>
    </source>
</evidence>
<dbReference type="OrthoDB" id="4831104at2759"/>
<proteinExistence type="predicted"/>
<protein>
    <recommendedName>
        <fullName evidence="5">Apple domain-containing protein</fullName>
    </recommendedName>
</protein>
<evidence type="ECO:0000313" key="4">
    <source>
        <dbReference type="Proteomes" id="UP000326198"/>
    </source>
</evidence>
<feature type="coiled-coil region" evidence="1">
    <location>
        <begin position="130"/>
        <end position="234"/>
    </location>
</feature>
<organism evidence="3 4">
    <name type="scientific">Aspergillus bertholletiae</name>
    <dbReference type="NCBI Taxonomy" id="1226010"/>
    <lineage>
        <taxon>Eukaryota</taxon>
        <taxon>Fungi</taxon>
        <taxon>Dikarya</taxon>
        <taxon>Ascomycota</taxon>
        <taxon>Pezizomycotina</taxon>
        <taxon>Eurotiomycetes</taxon>
        <taxon>Eurotiomycetidae</taxon>
        <taxon>Eurotiales</taxon>
        <taxon>Aspergillaceae</taxon>
        <taxon>Aspergillus</taxon>
        <taxon>Aspergillus subgen. Circumdati</taxon>
    </lineage>
</organism>
<dbReference type="Proteomes" id="UP000326198">
    <property type="component" value="Unassembled WGS sequence"/>
</dbReference>
<name>A0A5N7BFB8_9EURO</name>
<sequence length="352" mass="37960">MILNLPLLVALSGVGVTWASASNCLSGASFDTCCADRKSVGKGTVDGVVMNYACGTYAKDETLGYGAVTKGVATPKDCAGLCARDTLCQGGFWSSSGSKCYLLNTSGFKVLPSGGAFFQFKKTAEDPVDVDECKDRVESATSQCNAEKDKIKQDGAQALQKCQGDKDAALSQARSKCEEEKQAIRNENAQAADQASKQCEADKDQLRQQLAAAVSQYEKDKADLQQQLAQCQANVPAPPPVPAIDPICETNSWVNMCSSCPQDTFNIDGKEFKKKCGVRTVGAREEQWLWRSSLIQCLKECGARGDCLGVGWRAAEGVNGHCHAHISTGRGLRNVPNWNEHLIYVTDRVNFF</sequence>
<accession>A0A5N7BFB8</accession>
<evidence type="ECO:0000256" key="2">
    <source>
        <dbReference type="SAM" id="SignalP"/>
    </source>
</evidence>
<evidence type="ECO:0000256" key="1">
    <source>
        <dbReference type="SAM" id="Coils"/>
    </source>
</evidence>
<feature type="signal peptide" evidence="2">
    <location>
        <begin position="1"/>
        <end position="19"/>
    </location>
</feature>
<dbReference type="AlphaFoldDB" id="A0A5N7BFB8"/>
<keyword evidence="4" id="KW-1185">Reference proteome</keyword>
<reference evidence="3 4" key="1">
    <citation type="submission" date="2019-04" db="EMBL/GenBank/DDBJ databases">
        <title>Friends and foes A comparative genomics studyof 23 Aspergillus species from section Flavi.</title>
        <authorList>
            <consortium name="DOE Joint Genome Institute"/>
            <person name="Kjaerbolling I."/>
            <person name="Vesth T."/>
            <person name="Frisvad J.C."/>
            <person name="Nybo J.L."/>
            <person name="Theobald S."/>
            <person name="Kildgaard S."/>
            <person name="Isbrandt T."/>
            <person name="Kuo A."/>
            <person name="Sato A."/>
            <person name="Lyhne E.K."/>
            <person name="Kogle M.E."/>
            <person name="Wiebenga A."/>
            <person name="Kun R.S."/>
            <person name="Lubbers R.J."/>
            <person name="Makela M.R."/>
            <person name="Barry K."/>
            <person name="Chovatia M."/>
            <person name="Clum A."/>
            <person name="Daum C."/>
            <person name="Haridas S."/>
            <person name="He G."/>
            <person name="LaButti K."/>
            <person name="Lipzen A."/>
            <person name="Mondo S."/>
            <person name="Riley R."/>
            <person name="Salamov A."/>
            <person name="Simmons B.A."/>
            <person name="Magnuson J.K."/>
            <person name="Henrissat B."/>
            <person name="Mortensen U.H."/>
            <person name="Larsen T.O."/>
            <person name="Devries R.P."/>
            <person name="Grigoriev I.V."/>
            <person name="Machida M."/>
            <person name="Baker S.E."/>
            <person name="Andersen M.R."/>
        </authorList>
    </citation>
    <scope>NUCLEOTIDE SEQUENCE [LARGE SCALE GENOMIC DNA]</scope>
    <source>
        <strain evidence="3 4">IBT 29228</strain>
    </source>
</reference>
<keyword evidence="2" id="KW-0732">Signal</keyword>
<gene>
    <name evidence="3" type="ORF">BDV26DRAFT_290375</name>
</gene>
<dbReference type="EMBL" id="ML736181">
    <property type="protein sequence ID" value="KAE8380450.1"/>
    <property type="molecule type" value="Genomic_DNA"/>
</dbReference>